<evidence type="ECO:0000313" key="5">
    <source>
        <dbReference type="Proteomes" id="UP000823842"/>
    </source>
</evidence>
<protein>
    <submittedName>
        <fullName evidence="4">Flavodoxin family protein</fullName>
    </submittedName>
</protein>
<dbReference type="InterPro" id="IPR005025">
    <property type="entry name" value="FMN_Rdtase-like_dom"/>
</dbReference>
<dbReference type="Proteomes" id="UP000823842">
    <property type="component" value="Unassembled WGS sequence"/>
</dbReference>
<keyword evidence="2" id="KW-0288">FMN</keyword>
<accession>A0A9D2LTI2</accession>
<feature type="domain" description="NADPH-dependent FMN reductase-like" evidence="3">
    <location>
        <begin position="1"/>
        <end position="134"/>
    </location>
</feature>
<keyword evidence="1" id="KW-0285">Flavoprotein</keyword>
<name>A0A9D2LTI2_9FIRM</name>
<gene>
    <name evidence="4" type="ORF">IAA06_11135</name>
</gene>
<dbReference type="EMBL" id="DWYZ01000207">
    <property type="protein sequence ID" value="HJB29331.1"/>
    <property type="molecule type" value="Genomic_DNA"/>
</dbReference>
<dbReference type="Pfam" id="PF03358">
    <property type="entry name" value="FMN_red"/>
    <property type="match status" value="1"/>
</dbReference>
<evidence type="ECO:0000256" key="1">
    <source>
        <dbReference type="ARBA" id="ARBA00022630"/>
    </source>
</evidence>
<dbReference type="InterPro" id="IPR051796">
    <property type="entry name" value="ISF_SsuE-like"/>
</dbReference>
<dbReference type="PANTHER" id="PTHR43278">
    <property type="entry name" value="NAD(P)H-DEPENDENT FMN-CONTAINING OXIDOREDUCTASE YWQN-RELATED"/>
    <property type="match status" value="1"/>
</dbReference>
<dbReference type="SUPFAM" id="SSF52218">
    <property type="entry name" value="Flavoproteins"/>
    <property type="match status" value="1"/>
</dbReference>
<dbReference type="GO" id="GO:0016491">
    <property type="term" value="F:oxidoreductase activity"/>
    <property type="evidence" value="ECO:0007669"/>
    <property type="project" value="InterPro"/>
</dbReference>
<dbReference type="Gene3D" id="3.40.50.360">
    <property type="match status" value="1"/>
</dbReference>
<evidence type="ECO:0000256" key="2">
    <source>
        <dbReference type="ARBA" id="ARBA00022643"/>
    </source>
</evidence>
<dbReference type="AlphaFoldDB" id="A0A9D2LTI2"/>
<proteinExistence type="predicted"/>
<reference evidence="4" key="1">
    <citation type="journal article" date="2021" name="PeerJ">
        <title>Extensive microbial diversity within the chicken gut microbiome revealed by metagenomics and culture.</title>
        <authorList>
            <person name="Gilroy R."/>
            <person name="Ravi A."/>
            <person name="Getino M."/>
            <person name="Pursley I."/>
            <person name="Horton D.L."/>
            <person name="Alikhan N.F."/>
            <person name="Baker D."/>
            <person name="Gharbi K."/>
            <person name="Hall N."/>
            <person name="Watson M."/>
            <person name="Adriaenssens E.M."/>
            <person name="Foster-Nyarko E."/>
            <person name="Jarju S."/>
            <person name="Secka A."/>
            <person name="Antonio M."/>
            <person name="Oren A."/>
            <person name="Chaudhuri R.R."/>
            <person name="La Ragione R."/>
            <person name="Hildebrand F."/>
            <person name="Pallen M.J."/>
        </authorList>
    </citation>
    <scope>NUCLEOTIDE SEQUENCE</scope>
    <source>
        <strain evidence="4">ChiSjej1B19-5720</strain>
    </source>
</reference>
<evidence type="ECO:0000313" key="4">
    <source>
        <dbReference type="EMBL" id="HJB29331.1"/>
    </source>
</evidence>
<reference evidence="4" key="2">
    <citation type="submission" date="2021-04" db="EMBL/GenBank/DDBJ databases">
        <authorList>
            <person name="Gilroy R."/>
        </authorList>
    </citation>
    <scope>NUCLEOTIDE SEQUENCE</scope>
    <source>
        <strain evidence="4">ChiSjej1B19-5720</strain>
    </source>
</reference>
<sequence>MKTLVFNGSPRMKGETMELVNAFCEEMKGEEIKVVHAYQADIRPCVDCRWCFKNRGCAIKDGMQEIYRYLEECDHILIASPVYFEELTGVLLALLSRLQTYFSAKYIRREEPLSQKKTGGILLCAGSIGPREKAESTAAMILKLLNCENLGTVYAGKTDRIPVKEQPDILTQVKDLAKKMKNSYWSHGDQ</sequence>
<evidence type="ECO:0000259" key="3">
    <source>
        <dbReference type="Pfam" id="PF03358"/>
    </source>
</evidence>
<organism evidence="4 5">
    <name type="scientific">Candidatus Blautia faecavium</name>
    <dbReference type="NCBI Taxonomy" id="2838487"/>
    <lineage>
        <taxon>Bacteria</taxon>
        <taxon>Bacillati</taxon>
        <taxon>Bacillota</taxon>
        <taxon>Clostridia</taxon>
        <taxon>Lachnospirales</taxon>
        <taxon>Lachnospiraceae</taxon>
        <taxon>Blautia</taxon>
    </lineage>
</organism>
<dbReference type="InterPro" id="IPR029039">
    <property type="entry name" value="Flavoprotein-like_sf"/>
</dbReference>
<comment type="caution">
    <text evidence="4">The sequence shown here is derived from an EMBL/GenBank/DDBJ whole genome shotgun (WGS) entry which is preliminary data.</text>
</comment>
<dbReference type="PANTHER" id="PTHR43278:SF2">
    <property type="entry name" value="IRON-SULFUR FLAVOPROTEIN"/>
    <property type="match status" value="1"/>
</dbReference>